<protein>
    <recommendedName>
        <fullName evidence="3">YHS domain-containing protein</fullName>
    </recommendedName>
</protein>
<dbReference type="STRING" id="144026.SAMN04488568_11368"/>
<dbReference type="OrthoDB" id="344729at2"/>
<keyword evidence="2" id="KW-1185">Reference proteome</keyword>
<evidence type="ECO:0000313" key="2">
    <source>
        <dbReference type="Proteomes" id="UP000199759"/>
    </source>
</evidence>
<dbReference type="AlphaFoldDB" id="A0A1G9TZT4"/>
<sequence>MIRLPAANRPVRRVFVLLGLLALLILIAGNALAGEPYTDREGRALGGYDAVSYFSETGPVMGLATITAEHAGATWWFASEAGRARFLADPARFAPAYDGHCAFALADGRKVRSDPLAWQIVDGRLYLNFSPAIHRRWQQDIPGYLAQSEAHWPALESEPAARPSRWF</sequence>
<reference evidence="1 2" key="1">
    <citation type="submission" date="2016-10" db="EMBL/GenBank/DDBJ databases">
        <authorList>
            <person name="de Groot N.N."/>
        </authorList>
    </citation>
    <scope>NUCLEOTIDE SEQUENCE [LARGE SCALE GENOMIC DNA]</scope>
    <source>
        <strain evidence="1 2">DSM 16077</strain>
    </source>
</reference>
<organism evidence="1 2">
    <name type="scientific">Maricaulis salignorans</name>
    <dbReference type="NCBI Taxonomy" id="144026"/>
    <lineage>
        <taxon>Bacteria</taxon>
        <taxon>Pseudomonadati</taxon>
        <taxon>Pseudomonadota</taxon>
        <taxon>Alphaproteobacteria</taxon>
        <taxon>Maricaulales</taxon>
        <taxon>Maricaulaceae</taxon>
        <taxon>Maricaulis</taxon>
    </lineage>
</organism>
<dbReference type="NCBIfam" id="NF041384">
    <property type="entry name" value="YHS_seleno_dom"/>
    <property type="match status" value="1"/>
</dbReference>
<gene>
    <name evidence="1" type="ORF">SAMN04488568_11368</name>
</gene>
<dbReference type="EMBL" id="FNHG01000013">
    <property type="protein sequence ID" value="SDM53186.1"/>
    <property type="molecule type" value="Genomic_DNA"/>
</dbReference>
<name>A0A1G9TZT4_9PROT</name>
<proteinExistence type="predicted"/>
<evidence type="ECO:0000313" key="1">
    <source>
        <dbReference type="EMBL" id="SDM53186.1"/>
    </source>
</evidence>
<dbReference type="RefSeq" id="WP_143024113.1">
    <property type="nucleotide sequence ID" value="NZ_FNHG01000013.1"/>
</dbReference>
<evidence type="ECO:0008006" key="3">
    <source>
        <dbReference type="Google" id="ProtNLM"/>
    </source>
</evidence>
<accession>A0A1G9TZT4</accession>
<dbReference type="Proteomes" id="UP000199759">
    <property type="component" value="Unassembled WGS sequence"/>
</dbReference>